<feature type="compositionally biased region" description="Basic and acidic residues" evidence="1">
    <location>
        <begin position="135"/>
        <end position="149"/>
    </location>
</feature>
<organism evidence="4 5">
    <name type="scientific">[Myrmecia] bisecta</name>
    <dbReference type="NCBI Taxonomy" id="41462"/>
    <lineage>
        <taxon>Eukaryota</taxon>
        <taxon>Viridiplantae</taxon>
        <taxon>Chlorophyta</taxon>
        <taxon>core chlorophytes</taxon>
        <taxon>Trebouxiophyceae</taxon>
        <taxon>Trebouxiales</taxon>
        <taxon>Trebouxiaceae</taxon>
        <taxon>Myrmecia</taxon>
    </lineage>
</organism>
<protein>
    <submittedName>
        <fullName evidence="4">Uncharacterized protein</fullName>
    </submittedName>
</protein>
<proteinExistence type="predicted"/>
<keyword evidence="5" id="KW-1185">Reference proteome</keyword>
<comment type="caution">
    <text evidence="4">The sequence shown here is derived from an EMBL/GenBank/DDBJ whole genome shotgun (WGS) entry which is preliminary data.</text>
</comment>
<dbReference type="PANTHER" id="PTHR34677">
    <property type="match status" value="1"/>
</dbReference>
<keyword evidence="2" id="KW-0472">Membrane</keyword>
<feature type="region of interest" description="Disordered" evidence="1">
    <location>
        <begin position="135"/>
        <end position="238"/>
    </location>
</feature>
<feature type="transmembrane region" description="Helical" evidence="2">
    <location>
        <begin position="1340"/>
        <end position="1363"/>
    </location>
</feature>
<evidence type="ECO:0000313" key="4">
    <source>
        <dbReference type="EMBL" id="KAK9809018.1"/>
    </source>
</evidence>
<name>A0AAW1PLQ8_9CHLO</name>
<feature type="chain" id="PRO_5043957238" evidence="3">
    <location>
        <begin position="32"/>
        <end position="1870"/>
    </location>
</feature>
<feature type="compositionally biased region" description="Polar residues" evidence="1">
    <location>
        <begin position="185"/>
        <end position="194"/>
    </location>
</feature>
<feature type="transmembrane region" description="Helical" evidence="2">
    <location>
        <begin position="1540"/>
        <end position="1562"/>
    </location>
</feature>
<dbReference type="PANTHER" id="PTHR34677:SF3">
    <property type="entry name" value="BACTERIAL IG-LIKE DOMAIN-CONTAINING PROTEIN"/>
    <property type="match status" value="1"/>
</dbReference>
<gene>
    <name evidence="4" type="ORF">WJX72_007977</name>
</gene>
<feature type="region of interest" description="Disordered" evidence="1">
    <location>
        <begin position="1716"/>
        <end position="1746"/>
    </location>
</feature>
<keyword evidence="3" id="KW-0732">Signal</keyword>
<accession>A0AAW1PLQ8</accession>
<feature type="compositionally biased region" description="Pro residues" evidence="1">
    <location>
        <begin position="196"/>
        <end position="216"/>
    </location>
</feature>
<feature type="transmembrane region" description="Helical" evidence="2">
    <location>
        <begin position="1574"/>
        <end position="1594"/>
    </location>
</feature>
<feature type="transmembrane region" description="Helical" evidence="2">
    <location>
        <begin position="1276"/>
        <end position="1300"/>
    </location>
</feature>
<feature type="compositionally biased region" description="Low complexity" evidence="1">
    <location>
        <begin position="592"/>
        <end position="602"/>
    </location>
</feature>
<feature type="transmembrane region" description="Helical" evidence="2">
    <location>
        <begin position="1315"/>
        <end position="1334"/>
    </location>
</feature>
<dbReference type="EMBL" id="JALJOR010000011">
    <property type="protein sequence ID" value="KAK9809018.1"/>
    <property type="molecule type" value="Genomic_DNA"/>
</dbReference>
<evidence type="ECO:0000256" key="3">
    <source>
        <dbReference type="SAM" id="SignalP"/>
    </source>
</evidence>
<evidence type="ECO:0000256" key="1">
    <source>
        <dbReference type="SAM" id="MobiDB-lite"/>
    </source>
</evidence>
<feature type="transmembrane region" description="Helical" evidence="2">
    <location>
        <begin position="1483"/>
        <end position="1504"/>
    </location>
</feature>
<reference evidence="4 5" key="1">
    <citation type="journal article" date="2024" name="Nat. Commun.">
        <title>Phylogenomics reveals the evolutionary origins of lichenization in chlorophyte algae.</title>
        <authorList>
            <person name="Puginier C."/>
            <person name="Libourel C."/>
            <person name="Otte J."/>
            <person name="Skaloud P."/>
            <person name="Haon M."/>
            <person name="Grisel S."/>
            <person name="Petersen M."/>
            <person name="Berrin J.G."/>
            <person name="Delaux P.M."/>
            <person name="Dal Grande F."/>
            <person name="Keller J."/>
        </authorList>
    </citation>
    <scope>NUCLEOTIDE SEQUENCE [LARGE SCALE GENOMIC DNA]</scope>
    <source>
        <strain evidence="4 5">SAG 2043</strain>
    </source>
</reference>
<keyword evidence="2" id="KW-0812">Transmembrane</keyword>
<feature type="compositionally biased region" description="Low complexity" evidence="1">
    <location>
        <begin position="153"/>
        <end position="177"/>
    </location>
</feature>
<feature type="signal peptide" evidence="3">
    <location>
        <begin position="1"/>
        <end position="31"/>
    </location>
</feature>
<feature type="region of interest" description="Disordered" evidence="1">
    <location>
        <begin position="1770"/>
        <end position="1841"/>
    </location>
</feature>
<feature type="transmembrane region" description="Helical" evidence="2">
    <location>
        <begin position="1510"/>
        <end position="1528"/>
    </location>
</feature>
<sequence>MTRHRGVRPCLSAKLLSTLVFLSTVYTEVQSSPQIVSLAGKPIVPDQTTSVTSPKAATHWRLSVDLATEKPWSGSCSLLVFAASSGDQKHVASAAQELQLPAGGTARVELTLPPHSISGCSQHSFTLVLGTKPAAEHKAATPAEQHHDPLAQGTPAPITATPPGVTPQASPFNSPPLSLAPPPSQTLTPGQSPATQSPPFPPLQAPLTPTPSPPATSPATLSPSAVQTPPQPPGIATPAPVQLPGGCLSGSGADCIKAAFFLDTGCTSNVGGQRLALPRVELNSSASVCNISSILQQHDQAAAASFSLQNGQCPAASQVTPADALSTRCGQQQCSGPNSTTAFRSVLLAPGATLYLLNSSSAQAPCASNNLLSGSSSVALRNTLAQPQCFSLGDLQGYPFQNTSFFSFVERLRQHLPLPRSPVPIKPPAPAPVDHLLLALQTAGPAPQPVLSPAAVPARGPTATPVPAPALAVEPPVPSLSAADIVQRSISARAPSPSANPPAPKVAAPAPAPAQLDRLVGTFSLGDLLEAAALTPAVATLAGTPAASAPSPSAAPPSPDLAAIIQRLIQSRAPTAAPPLQLPISLPPIPAPGSSDAAASPQPAASAPILAALLQKLSRPPSPSQAPSAALSPELAPLLPAATAPDLSASPAPAPDPALLGLAGSAPGPGPAASALVTQAPGLAPGPAPSADSLARAALLAALAGRLNNTNGAPGPAPAPAAAPKPLAVPAPAPLDAIVPARAPAASNVTQVPVSGPALAPAMARNPTLAPAVAPATPGERALAPAFGPQPSQTVPIIPFVPVFPSASERSVSGANQTLVAFTVAPTTTAFFINPTTGMLERVDPGSINATAANNIIVGSDTFGLRVFSQDPLNTLPKDALRVRGGSVDGTTPVGTAGREFEAQLRAAPATGTVPNRQVVVNANPGFQLGNGLTLNGEANQITVTVDDTPPQATITLKNAYQTDSVPDPAFLISFGKRVRAYDPTKLYTLTGTNRTDVAYNVDSGEIYVAAYVQDQAIGTTITVTVNDGVTTDVVGNRNRGATFSYQYKPTPQPSTAVAQTVNALGGGALALTTVMPFISSLGSAATPAATFAAQHLLSQGQIFYLASHMAVANLPQNFRDIGNTFSWTMLDIRAPWEAKDVGVGGQFPTTPMAVNTPVFGDPASTERFFALPQQGVAPAQPANGKAAPAPAAGGGGLARKLLQDHMSRFGRRLMQQNETLALPGLDSQRFVVTSTGLDKVSSSPDATVNNGGIGSLKALALGQGNSLYTSLYRALFWLGVGLVGITLLQAACISLLMYLRKKRPNILHFPRPQLFVLLVAAPAIAQGAAKLFSGSATDIIVGVILVVFLPVMFIILAIGFVYSAVYHRRSRKAVFVLEHDPILGQHSRHAHGHKGSVVLDVLFGRTLTSGTWQPAKRPESNFVPRWGALFEDNRGEPMVLTGATYAVDPVTGALNRGQLVPVPGKAIISIGRLRVHRHQLQAYANLFEALKVISLALLTNGISSSPNNNLAQVVAMLAIVTVYLLYLRFFKPIERRTELAIQIVSEVMSMFVFACGIVLIAKGHVSPRFRLNLGIAMLVAQAIAFLAYLLHILRLVWENVSGNVIPNLKFLPRSPAAKFAAVVRQVMQKDEHILARKYSDRWMIKVLKIGLFKRRPFRTELVDPRKALYRAVTLEAVTTKLRRGRSGEGSGLQGMSSGDFGSEVGSPKLWGLRSPKAGAIANGNGKLPKWPSVEMGAEGQHKEGAEATGMMRSNPILESLADEVINTPPAETSAASRRRSGFDGRPGSPVGVNPDLLKSSNPVFELDSDRRSASSASSSTRPPWRRPNAKVPPDEHPGVGAYKICHKPLAWQPLAWQPLAPVLADQPGR</sequence>
<dbReference type="Proteomes" id="UP001489004">
    <property type="component" value="Unassembled WGS sequence"/>
</dbReference>
<keyword evidence="2" id="KW-1133">Transmembrane helix</keyword>
<feature type="compositionally biased region" description="Low complexity" evidence="1">
    <location>
        <begin position="217"/>
        <end position="228"/>
    </location>
</feature>
<feature type="compositionally biased region" description="Pro residues" evidence="1">
    <location>
        <begin position="579"/>
        <end position="591"/>
    </location>
</feature>
<feature type="region of interest" description="Disordered" evidence="1">
    <location>
        <begin position="579"/>
        <end position="602"/>
    </location>
</feature>
<evidence type="ECO:0000256" key="2">
    <source>
        <dbReference type="SAM" id="Phobius"/>
    </source>
</evidence>
<evidence type="ECO:0000313" key="5">
    <source>
        <dbReference type="Proteomes" id="UP001489004"/>
    </source>
</evidence>